<comment type="function">
    <text evidence="9">Core subunit of the mitochondrial membrane respiratory chain NADH dehydrogenase (Complex I) which catalyzes electron transfer from NADH through the respiratory chain, using ubiquinone as an electron acceptor. Essential for the catalytic activity of complex I.</text>
</comment>
<evidence type="ECO:0000256" key="8">
    <source>
        <dbReference type="ARBA" id="ARBA00049551"/>
    </source>
</evidence>
<evidence type="ECO:0000256" key="2">
    <source>
        <dbReference type="ARBA" id="ARBA00008472"/>
    </source>
</evidence>
<evidence type="ECO:0000256" key="1">
    <source>
        <dbReference type="ARBA" id="ARBA00004370"/>
    </source>
</evidence>
<sequence length="118" mass="13277">MGIFSGLKFGVVIGLVGLTLLLLSNLLGSRYKKTRAGLMSFECGFDSFKGVRSVFSLRFFLLAILFLAFDMELILLLFYIWGKGEVSWQVVNKCIFFVGILLIGLWHEINEGSLSWAK</sequence>
<dbReference type="EC" id="7.1.1.2" evidence="9"/>
<evidence type="ECO:0000256" key="3">
    <source>
        <dbReference type="ARBA" id="ARBA00021007"/>
    </source>
</evidence>
<evidence type="ECO:0000256" key="6">
    <source>
        <dbReference type="ARBA" id="ARBA00022989"/>
    </source>
</evidence>
<evidence type="ECO:0000256" key="4">
    <source>
        <dbReference type="ARBA" id="ARBA00022448"/>
    </source>
</evidence>
<reference evidence="10" key="1">
    <citation type="journal article" date="2006" name="Front. Zool.">
        <title>The complete sequences and gene organisation of the mitochondrial genomes of the heterodont bivalves Acanthocardia tuberculata and Hiatella arctica--and the first record for a putative Atpase subunit 8 gene in marine bivalves.</title>
        <authorList>
            <person name="Dreyer H."/>
            <person name="Steiner G."/>
        </authorList>
    </citation>
    <scope>NUCLEOTIDE SEQUENCE</scope>
</reference>
<keyword evidence="9" id="KW-0830">Ubiquinone</keyword>
<geneLocation type="mitochondrion" evidence="10"/>
<dbReference type="EMBL" id="DQ632742">
    <property type="protein sequence ID" value="ABF60123.1"/>
    <property type="molecule type" value="Genomic_DNA"/>
</dbReference>
<feature type="transmembrane region" description="Helical" evidence="9">
    <location>
        <begin position="6"/>
        <end position="27"/>
    </location>
</feature>
<keyword evidence="9 10" id="KW-0496">Mitochondrion</keyword>
<dbReference type="PANTHER" id="PTHR11058">
    <property type="entry name" value="NADH-UBIQUINONE OXIDOREDUCTASE CHAIN 3"/>
    <property type="match status" value="1"/>
</dbReference>
<keyword evidence="9" id="KW-1278">Translocase</keyword>
<evidence type="ECO:0000313" key="10">
    <source>
        <dbReference type="EMBL" id="ABF60123.1"/>
    </source>
</evidence>
<gene>
    <name evidence="10" type="primary">ND3</name>
</gene>
<organism evidence="10">
    <name type="scientific">Hiatella arctica</name>
    <dbReference type="NCBI Taxonomy" id="120431"/>
    <lineage>
        <taxon>Eukaryota</taxon>
        <taxon>Metazoa</taxon>
        <taxon>Spiralia</taxon>
        <taxon>Lophotrochozoa</taxon>
        <taxon>Mollusca</taxon>
        <taxon>Bivalvia</taxon>
        <taxon>Autobranchia</taxon>
        <taxon>Heteroconchia</taxon>
        <taxon>Euheterodonta</taxon>
        <taxon>Imparidentia</taxon>
        <taxon>Adapedonta</taxon>
        <taxon>Hiatelloidea</taxon>
        <taxon>Hiatellidae</taxon>
        <taxon>Hiatella</taxon>
    </lineage>
</organism>
<keyword evidence="5 9" id="KW-0812">Transmembrane</keyword>
<name>Q06SB5_9BIVA</name>
<keyword evidence="9" id="KW-0249">Electron transport</keyword>
<proteinExistence type="inferred from homology"/>
<keyword evidence="9" id="KW-0679">Respiratory chain</keyword>
<dbReference type="GO" id="GO:0030964">
    <property type="term" value="C:NADH dehydrogenase complex"/>
    <property type="evidence" value="ECO:0007669"/>
    <property type="project" value="TreeGrafter"/>
</dbReference>
<feature type="transmembrane region" description="Helical" evidence="9">
    <location>
        <begin position="59"/>
        <end position="80"/>
    </location>
</feature>
<dbReference type="GO" id="GO:0008137">
    <property type="term" value="F:NADH dehydrogenase (ubiquinone) activity"/>
    <property type="evidence" value="ECO:0007669"/>
    <property type="project" value="UniProtKB-UniRule"/>
</dbReference>
<accession>Q06SB5</accession>
<dbReference type="GO" id="GO:0031966">
    <property type="term" value="C:mitochondrial membrane"/>
    <property type="evidence" value="ECO:0007669"/>
    <property type="project" value="UniProtKB-SubCell"/>
</dbReference>
<keyword evidence="7 9" id="KW-0472">Membrane</keyword>
<evidence type="ECO:0000256" key="9">
    <source>
        <dbReference type="RuleBase" id="RU003640"/>
    </source>
</evidence>
<comment type="subcellular location">
    <subcellularLocation>
        <location evidence="1">Membrane</location>
    </subcellularLocation>
    <subcellularLocation>
        <location evidence="9">Mitochondrion membrane</location>
        <topology evidence="9">Multi-pass membrane protein</topology>
    </subcellularLocation>
</comment>
<dbReference type="InterPro" id="IPR000440">
    <property type="entry name" value="NADH_UbQ/plastoQ_OxRdtase_su3"/>
</dbReference>
<feature type="transmembrane region" description="Helical" evidence="9">
    <location>
        <begin position="86"/>
        <end position="106"/>
    </location>
</feature>
<dbReference type="Gene3D" id="1.20.58.1610">
    <property type="entry name" value="NADH:ubiquinone/plastoquinone oxidoreductase, chain 3"/>
    <property type="match status" value="1"/>
</dbReference>
<evidence type="ECO:0000256" key="7">
    <source>
        <dbReference type="ARBA" id="ARBA00023136"/>
    </source>
</evidence>
<protein>
    <recommendedName>
        <fullName evidence="3 9">NADH-ubiquinone oxidoreductase chain 3</fullName>
        <ecNumber evidence="9">7.1.1.2</ecNumber>
    </recommendedName>
</protein>
<comment type="catalytic activity">
    <reaction evidence="8 9">
        <text>a ubiquinone + NADH + 5 H(+)(in) = a ubiquinol + NAD(+) + 4 H(+)(out)</text>
        <dbReference type="Rhea" id="RHEA:29091"/>
        <dbReference type="Rhea" id="RHEA-COMP:9565"/>
        <dbReference type="Rhea" id="RHEA-COMP:9566"/>
        <dbReference type="ChEBI" id="CHEBI:15378"/>
        <dbReference type="ChEBI" id="CHEBI:16389"/>
        <dbReference type="ChEBI" id="CHEBI:17976"/>
        <dbReference type="ChEBI" id="CHEBI:57540"/>
        <dbReference type="ChEBI" id="CHEBI:57945"/>
        <dbReference type="EC" id="7.1.1.2"/>
    </reaction>
</comment>
<comment type="similarity">
    <text evidence="2 9">Belongs to the complex I subunit 3 family.</text>
</comment>
<dbReference type="Pfam" id="PF00507">
    <property type="entry name" value="Oxidored_q4"/>
    <property type="match status" value="1"/>
</dbReference>
<dbReference type="AlphaFoldDB" id="Q06SB5"/>
<keyword evidence="4 9" id="KW-0813">Transport</keyword>
<keyword evidence="6 9" id="KW-1133">Transmembrane helix</keyword>
<dbReference type="PANTHER" id="PTHR11058:SF9">
    <property type="entry name" value="NADH-UBIQUINONE OXIDOREDUCTASE CHAIN 3"/>
    <property type="match status" value="1"/>
</dbReference>
<keyword evidence="9" id="KW-0520">NAD</keyword>
<dbReference type="InterPro" id="IPR038430">
    <property type="entry name" value="NDAH_ubi_oxred_su3_sf"/>
</dbReference>
<evidence type="ECO:0000256" key="5">
    <source>
        <dbReference type="ARBA" id="ARBA00022692"/>
    </source>
</evidence>